<proteinExistence type="predicted"/>
<keyword evidence="3" id="KW-1185">Reference proteome</keyword>
<sequence>MATATETKTSAAEIFSTASYKPLGIIETLPGSDLSVYWHEDKEKAKEKEKDSKGSMAIIIVFFVGFRLRVTTCFVSNKQKKKKKSAVFHLCDELYAQGCMVAMPDFFRGDPWPLEDYPVGDDVKKSELYNAWRESVASDILVRKDIFEKVFPWIYHHNNKKSIAVIGIGWGGLQALKLASDDRFACAAAISAIQLDDAVVDRILCPIFYWEANGDISKDKVKAILDKKKFAKKCVYNTSSDQAQGFFGTLGNRSEAETKNAVNAVLQQLKKFLKSK</sequence>
<evidence type="ECO:0000313" key="3">
    <source>
        <dbReference type="Proteomes" id="UP000023152"/>
    </source>
</evidence>
<dbReference type="GO" id="GO:0016787">
    <property type="term" value="F:hydrolase activity"/>
    <property type="evidence" value="ECO:0007669"/>
    <property type="project" value="InterPro"/>
</dbReference>
<comment type="caution">
    <text evidence="2">The sequence shown here is derived from an EMBL/GenBank/DDBJ whole genome shotgun (WGS) entry which is preliminary data.</text>
</comment>
<gene>
    <name evidence="2" type="ORF">RFI_29803</name>
</gene>
<organism evidence="2 3">
    <name type="scientific">Reticulomyxa filosa</name>
    <dbReference type="NCBI Taxonomy" id="46433"/>
    <lineage>
        <taxon>Eukaryota</taxon>
        <taxon>Sar</taxon>
        <taxon>Rhizaria</taxon>
        <taxon>Retaria</taxon>
        <taxon>Foraminifera</taxon>
        <taxon>Monothalamids</taxon>
        <taxon>Reticulomyxidae</taxon>
        <taxon>Reticulomyxa</taxon>
    </lineage>
</organism>
<evidence type="ECO:0000259" key="1">
    <source>
        <dbReference type="Pfam" id="PF01738"/>
    </source>
</evidence>
<dbReference type="OrthoDB" id="17560at2759"/>
<feature type="domain" description="Dienelactone hydrolase" evidence="1">
    <location>
        <begin position="89"/>
        <end position="273"/>
    </location>
</feature>
<dbReference type="EMBL" id="ASPP01025995">
    <property type="protein sequence ID" value="ETO07589.1"/>
    <property type="molecule type" value="Genomic_DNA"/>
</dbReference>
<dbReference type="PANTHER" id="PTHR47668">
    <property type="entry name" value="DIENELACTONE HYDROLASE FAMILY PROTEIN (AFU_ORTHOLOGUE AFUA_6G01940)"/>
    <property type="match status" value="1"/>
</dbReference>
<name>X6M139_RETFI</name>
<dbReference type="InterPro" id="IPR002925">
    <property type="entry name" value="Dienelactn_hydro"/>
</dbReference>
<dbReference type="Pfam" id="PF01738">
    <property type="entry name" value="DLH"/>
    <property type="match status" value="1"/>
</dbReference>
<dbReference type="PANTHER" id="PTHR47668:SF1">
    <property type="entry name" value="DIENELACTONE HYDROLASE DOMAIN-CONTAINING PROTEIN-RELATED"/>
    <property type="match status" value="1"/>
</dbReference>
<accession>X6M139</accession>
<dbReference type="Proteomes" id="UP000023152">
    <property type="component" value="Unassembled WGS sequence"/>
</dbReference>
<dbReference type="InterPro" id="IPR029058">
    <property type="entry name" value="AB_hydrolase_fold"/>
</dbReference>
<reference evidence="2 3" key="1">
    <citation type="journal article" date="2013" name="Curr. Biol.">
        <title>The Genome of the Foraminiferan Reticulomyxa filosa.</title>
        <authorList>
            <person name="Glockner G."/>
            <person name="Hulsmann N."/>
            <person name="Schleicher M."/>
            <person name="Noegel A.A."/>
            <person name="Eichinger L."/>
            <person name="Gallinger C."/>
            <person name="Pawlowski J."/>
            <person name="Sierra R."/>
            <person name="Euteneuer U."/>
            <person name="Pillet L."/>
            <person name="Moustafa A."/>
            <person name="Platzer M."/>
            <person name="Groth M."/>
            <person name="Szafranski K."/>
            <person name="Schliwa M."/>
        </authorList>
    </citation>
    <scope>NUCLEOTIDE SEQUENCE [LARGE SCALE GENOMIC DNA]</scope>
</reference>
<protein>
    <recommendedName>
        <fullName evidence="1">Dienelactone hydrolase domain-containing protein</fullName>
    </recommendedName>
</protein>
<dbReference type="Gene3D" id="3.40.50.1820">
    <property type="entry name" value="alpha/beta hydrolase"/>
    <property type="match status" value="1"/>
</dbReference>
<dbReference type="SUPFAM" id="SSF53474">
    <property type="entry name" value="alpha/beta-Hydrolases"/>
    <property type="match status" value="1"/>
</dbReference>
<evidence type="ECO:0000313" key="2">
    <source>
        <dbReference type="EMBL" id="ETO07589.1"/>
    </source>
</evidence>
<dbReference type="AlphaFoldDB" id="X6M139"/>